<organism evidence="1 2">
    <name type="scientific">Lachnobacterium bovis DSM 14045</name>
    <dbReference type="NCBI Taxonomy" id="1122142"/>
    <lineage>
        <taxon>Bacteria</taxon>
        <taxon>Bacillati</taxon>
        <taxon>Bacillota</taxon>
        <taxon>Clostridia</taxon>
        <taxon>Lachnospirales</taxon>
        <taxon>Lachnospiraceae</taxon>
        <taxon>Lachnobacterium</taxon>
    </lineage>
</organism>
<name>A0A1H3M7H3_9FIRM</name>
<protein>
    <submittedName>
        <fullName evidence="1">Uncharacterized protein</fullName>
    </submittedName>
</protein>
<dbReference type="AlphaFoldDB" id="A0A1H3M7H3"/>
<sequence>MLRLFVKKIDLNSKNKSVSIYGIYYSVKEIYYSVKGIYYSVKKMKVPI</sequence>
<accession>A0A1H3M7H3</accession>
<evidence type="ECO:0000313" key="1">
    <source>
        <dbReference type="EMBL" id="SDY72198.1"/>
    </source>
</evidence>
<proteinExistence type="predicted"/>
<reference evidence="1 2" key="1">
    <citation type="submission" date="2016-10" db="EMBL/GenBank/DDBJ databases">
        <authorList>
            <person name="de Groot N.N."/>
        </authorList>
    </citation>
    <scope>NUCLEOTIDE SEQUENCE [LARGE SCALE GENOMIC DNA]</scope>
    <source>
        <strain evidence="1 2">DSM 14045</strain>
    </source>
</reference>
<evidence type="ECO:0000313" key="2">
    <source>
        <dbReference type="Proteomes" id="UP000183918"/>
    </source>
</evidence>
<gene>
    <name evidence="1" type="ORF">SAMN02910414_02226</name>
</gene>
<keyword evidence="2" id="KW-1185">Reference proteome</keyword>
<dbReference type="EMBL" id="FNPG01000031">
    <property type="protein sequence ID" value="SDY72198.1"/>
    <property type="molecule type" value="Genomic_DNA"/>
</dbReference>
<dbReference type="Proteomes" id="UP000183918">
    <property type="component" value="Unassembled WGS sequence"/>
</dbReference>